<dbReference type="GO" id="GO:0046872">
    <property type="term" value="F:metal ion binding"/>
    <property type="evidence" value="ECO:0007669"/>
    <property type="project" value="UniProtKB-KW"/>
</dbReference>
<feature type="binding site" evidence="3">
    <location>
        <position position="17"/>
    </location>
    <ligand>
        <name>Zn(2+)</name>
        <dbReference type="ChEBI" id="CHEBI:29105"/>
        <label>1</label>
    </ligand>
</feature>
<evidence type="ECO:0000313" key="8">
    <source>
        <dbReference type="Proteomes" id="UP000030747"/>
    </source>
</evidence>
<comment type="similarity">
    <text evidence="4">Belongs to the cyclic nucleotide phosphodiesterase family.</text>
</comment>
<reference evidence="7" key="2">
    <citation type="submission" date="2013-10" db="EMBL/GenBank/DDBJ databases">
        <authorList>
            <person name="Aslett M."/>
        </authorList>
    </citation>
    <scope>NUCLEOTIDE SEQUENCE [LARGE SCALE GENOMIC DNA]</scope>
    <source>
        <strain evidence="7">Houghton</strain>
    </source>
</reference>
<dbReference type="GO" id="GO:0007165">
    <property type="term" value="P:signal transduction"/>
    <property type="evidence" value="ECO:0007669"/>
    <property type="project" value="InterPro"/>
</dbReference>
<comment type="cofactor">
    <cofactor evidence="4">
        <name>a divalent metal cation</name>
        <dbReference type="ChEBI" id="CHEBI:60240"/>
    </cofactor>
    <text evidence="4">Binds 2 divalent metal cations per subunit. Site 1 may preferentially bind zinc ions, while site 2 has a preference for magnesium and/or manganese ions.</text>
</comment>
<feature type="compositionally biased region" description="Low complexity" evidence="5">
    <location>
        <begin position="333"/>
        <end position="351"/>
    </location>
</feature>
<dbReference type="Proteomes" id="UP000030747">
    <property type="component" value="Unassembled WGS sequence"/>
</dbReference>
<dbReference type="VEuPathDB" id="ToxoDB:ETH_00011900"/>
<dbReference type="InterPro" id="IPR036971">
    <property type="entry name" value="PDEase_catalytic_dom_sf"/>
</dbReference>
<dbReference type="PANTHER" id="PTHR11347">
    <property type="entry name" value="CYCLIC NUCLEOTIDE PHOSPHODIESTERASE"/>
    <property type="match status" value="1"/>
</dbReference>
<evidence type="ECO:0000256" key="2">
    <source>
        <dbReference type="ARBA" id="ARBA00022801"/>
    </source>
</evidence>
<dbReference type="GeneID" id="25251556"/>
<feature type="binding site" evidence="3">
    <location>
        <position position="16"/>
    </location>
    <ligand>
        <name>Zn(2+)</name>
        <dbReference type="ChEBI" id="CHEBI:29105"/>
        <label>1</label>
    </ligand>
</feature>
<protein>
    <recommendedName>
        <fullName evidence="4">Phosphodiesterase</fullName>
        <ecNumber evidence="4">3.1.4.-</ecNumber>
    </recommendedName>
</protein>
<name>U6KX13_EIMTE</name>
<evidence type="ECO:0000313" key="7">
    <source>
        <dbReference type="EMBL" id="CDJ40035.1"/>
    </source>
</evidence>
<dbReference type="InterPro" id="IPR023088">
    <property type="entry name" value="PDEase"/>
</dbReference>
<evidence type="ECO:0000256" key="3">
    <source>
        <dbReference type="PIRSR" id="PIRSR623088-3"/>
    </source>
</evidence>
<dbReference type="InterPro" id="IPR003607">
    <property type="entry name" value="HD/PDEase_dom"/>
</dbReference>
<keyword evidence="1 3" id="KW-0479">Metal-binding</keyword>
<feature type="binding site" evidence="3">
    <location>
        <position position="129"/>
    </location>
    <ligand>
        <name>Zn(2+)</name>
        <dbReference type="ChEBI" id="CHEBI:29105"/>
        <label>1</label>
    </ligand>
</feature>
<dbReference type="VEuPathDB" id="ToxoDB:ETH2_0741200"/>
<dbReference type="PROSITE" id="PS51845">
    <property type="entry name" value="PDEASE_I_2"/>
    <property type="match status" value="1"/>
</dbReference>
<feature type="region of interest" description="Disordered" evidence="5">
    <location>
        <begin position="301"/>
        <end position="499"/>
    </location>
</feature>
<dbReference type="EMBL" id="HG674866">
    <property type="protein sequence ID" value="CDJ40035.1"/>
    <property type="molecule type" value="Genomic_DNA"/>
</dbReference>
<proteinExistence type="inferred from homology"/>
<dbReference type="PRINTS" id="PR00387">
    <property type="entry name" value="PDIESTERASE1"/>
</dbReference>
<evidence type="ECO:0000256" key="4">
    <source>
        <dbReference type="RuleBase" id="RU363067"/>
    </source>
</evidence>
<feature type="compositionally biased region" description="Basic and acidic residues" evidence="5">
    <location>
        <begin position="409"/>
        <end position="426"/>
    </location>
</feature>
<dbReference type="EC" id="3.1.4.-" evidence="4"/>
<evidence type="ECO:0000256" key="5">
    <source>
        <dbReference type="SAM" id="MobiDB-lite"/>
    </source>
</evidence>
<dbReference type="OrthoDB" id="546632at2759"/>
<keyword evidence="8" id="KW-1185">Reference proteome</keyword>
<feature type="compositionally biased region" description="Basic and acidic residues" evidence="5">
    <location>
        <begin position="352"/>
        <end position="379"/>
    </location>
</feature>
<dbReference type="GO" id="GO:0004114">
    <property type="term" value="F:3',5'-cyclic-nucleotide phosphodiesterase activity"/>
    <property type="evidence" value="ECO:0007669"/>
    <property type="project" value="InterPro"/>
</dbReference>
<gene>
    <name evidence="7" type="ORF">ETH_00011900</name>
</gene>
<dbReference type="InterPro" id="IPR002073">
    <property type="entry name" value="PDEase_catalytic_dom"/>
</dbReference>
<feature type="binding site" evidence="3">
    <location>
        <position position="17"/>
    </location>
    <ligand>
        <name>Zn(2+)</name>
        <dbReference type="ChEBI" id="CHEBI:29105"/>
        <label>2</label>
    </ligand>
</feature>
<dbReference type="RefSeq" id="XP_013230788.1">
    <property type="nucleotide sequence ID" value="XM_013375334.1"/>
</dbReference>
<feature type="domain" description="PDEase" evidence="6">
    <location>
        <begin position="1"/>
        <end position="227"/>
    </location>
</feature>
<reference evidence="7" key="1">
    <citation type="submission" date="2013-10" db="EMBL/GenBank/DDBJ databases">
        <title>Genomic analysis of the causative agents of coccidiosis in chickens.</title>
        <authorList>
            <person name="Reid A.J."/>
            <person name="Blake D."/>
            <person name="Billington K."/>
            <person name="Browne H."/>
            <person name="Dunn M."/>
            <person name="Hung S."/>
            <person name="Kawahara F."/>
            <person name="Miranda-Saavedra D."/>
            <person name="Mourier T."/>
            <person name="Nagra H."/>
            <person name="Otto T.D."/>
            <person name="Rawlings N."/>
            <person name="Sanchez A."/>
            <person name="Sanders M."/>
            <person name="Subramaniam C."/>
            <person name="Tay Y."/>
            <person name="Dear P."/>
            <person name="Doerig C."/>
            <person name="Gruber A."/>
            <person name="Parkinson J."/>
            <person name="Shirley M."/>
            <person name="Wan K.L."/>
            <person name="Berriman M."/>
            <person name="Tomley F."/>
            <person name="Pain A."/>
        </authorList>
    </citation>
    <scope>NUCLEOTIDE SEQUENCE [LARGE SCALE GENOMIC DNA]</scope>
    <source>
        <strain evidence="7">Houghton</strain>
    </source>
</reference>
<evidence type="ECO:0000259" key="6">
    <source>
        <dbReference type="PROSITE" id="PS51845"/>
    </source>
</evidence>
<dbReference type="Pfam" id="PF00233">
    <property type="entry name" value="PDEase_I"/>
    <property type="match status" value="1"/>
</dbReference>
<sequence>MNALGVGSCLVAGLCHDVGHPGRNNNFFVAEMSPLSILYNDASVLENFHSSLTFRVLADPSCNLFALLSDAEVREVRSKIIDLILATDMRTHFEFLNRFRTIRESDQFSFRRNDDDRWLAVELCIRASDIGHGVLGWKQHFEWTARATTEFYLQGDEEARLGRTISPLCDRETHSQLAKSQVGFLRHVVRPLFAELQAIDDQKKPIAEMLKNLDTNCERWEELGKAEELIVFPYIVRELDAGMKGLPHYLDISILTREDGLKNPRPSSKSCKCKCYRLKKNNSSQQDDGSSLGDKALSHERSVVSLSDQAGSAEGSAEKESPGTSSSGKEQASEAPAKEAAPSADPSQSAPHLKDSAPEAKPVDEAAHPKSGTEGEVEKIGSQGNALGKAVPGASVEASGVPYGGSHDGTQKHSPTDNSAHDENIVADRAASLAQAATKPSDKTSQLPAEAGEPHVGFALPPAAEDPSAANATPHKRAWSIESNDDSPVPGIDQTFFWS</sequence>
<dbReference type="PROSITE" id="PS00126">
    <property type="entry name" value="PDEASE_I_1"/>
    <property type="match status" value="1"/>
</dbReference>
<keyword evidence="2 4" id="KW-0378">Hydrolase</keyword>
<accession>U6KX13</accession>
<dbReference type="InterPro" id="IPR023174">
    <property type="entry name" value="PDEase_CS"/>
</dbReference>
<evidence type="ECO:0000256" key="1">
    <source>
        <dbReference type="ARBA" id="ARBA00022723"/>
    </source>
</evidence>
<organism evidence="7 8">
    <name type="scientific">Eimeria tenella</name>
    <name type="common">Coccidian parasite</name>
    <dbReference type="NCBI Taxonomy" id="5802"/>
    <lineage>
        <taxon>Eukaryota</taxon>
        <taxon>Sar</taxon>
        <taxon>Alveolata</taxon>
        <taxon>Apicomplexa</taxon>
        <taxon>Conoidasida</taxon>
        <taxon>Coccidia</taxon>
        <taxon>Eucoccidiorida</taxon>
        <taxon>Eimeriorina</taxon>
        <taxon>Eimeriidae</taxon>
        <taxon>Eimeria</taxon>
    </lineage>
</organism>
<dbReference type="Gene3D" id="1.10.1300.10">
    <property type="entry name" value="3'5'-cyclic nucleotide phosphodiesterase, catalytic domain"/>
    <property type="match status" value="1"/>
</dbReference>
<dbReference type="AlphaFoldDB" id="U6KX13"/>
<dbReference type="CDD" id="cd00077">
    <property type="entry name" value="HDc"/>
    <property type="match status" value="1"/>
</dbReference>
<dbReference type="SUPFAM" id="SSF109604">
    <property type="entry name" value="HD-domain/PDEase-like"/>
    <property type="match status" value="1"/>
</dbReference>